<reference evidence="1 2" key="1">
    <citation type="submission" date="2022-07" db="EMBL/GenBank/DDBJ databases">
        <title>Pantoea trifolii sp. nov. isolated from root nodules of Trifolium rubens.</title>
        <authorList>
            <person name="Kalita M."/>
            <person name="Wdowiak-Wrobel S."/>
            <person name="Marek-Kozaczuk M."/>
            <person name="Palusinska-Szysz M."/>
            <person name="Sokolowski W."/>
            <person name="Coutinho T."/>
            <person name="Hlahane L."/>
        </authorList>
    </citation>
    <scope>NUCLEOTIDE SEQUENCE [LARGE SCALE GENOMIC DNA]</scope>
    <source>
        <strain evidence="1 2">MMK2</strain>
    </source>
</reference>
<protein>
    <submittedName>
        <fullName evidence="1">DUF4440 domain-containing protein</fullName>
    </submittedName>
</protein>
<gene>
    <name evidence="1" type="ORF">NQH49_14595</name>
</gene>
<dbReference type="Proteomes" id="UP001300015">
    <property type="component" value="Unassembled WGS sequence"/>
</dbReference>
<comment type="caution">
    <text evidence="1">The sequence shown here is derived from an EMBL/GenBank/DDBJ whole genome shotgun (WGS) entry which is preliminary data.</text>
</comment>
<dbReference type="EMBL" id="JANIET010000001">
    <property type="protein sequence ID" value="MCQ8228702.1"/>
    <property type="molecule type" value="Genomic_DNA"/>
</dbReference>
<keyword evidence="2" id="KW-1185">Reference proteome</keyword>
<evidence type="ECO:0000313" key="1">
    <source>
        <dbReference type="EMBL" id="MCQ8228702.1"/>
    </source>
</evidence>
<proteinExistence type="predicted"/>
<organism evidence="1 2">
    <name type="scientific">Pantoea trifolii</name>
    <dbReference type="NCBI Taxonomy" id="2968030"/>
    <lineage>
        <taxon>Bacteria</taxon>
        <taxon>Pseudomonadati</taxon>
        <taxon>Pseudomonadota</taxon>
        <taxon>Gammaproteobacteria</taxon>
        <taxon>Enterobacterales</taxon>
        <taxon>Erwiniaceae</taxon>
        <taxon>Pantoea</taxon>
    </lineage>
</organism>
<sequence length="105" mass="11936">MLLDKLILLEWSIHGDRRNDVEWLEQLLHPDFREITRSRVMVELSETISSLLSDKTSSSIISSNFRLTGVGEAAPRFITVRLMLTAIVLHYVLPAGCIRIMDNGL</sequence>
<evidence type="ECO:0000313" key="2">
    <source>
        <dbReference type="Proteomes" id="UP001300015"/>
    </source>
</evidence>
<dbReference type="RefSeq" id="WP_256697159.1">
    <property type="nucleotide sequence ID" value="NZ_JANIES010000001.1"/>
</dbReference>
<name>A0ABT1VME5_9GAMM</name>
<accession>A0ABT1VME5</accession>